<proteinExistence type="predicted"/>
<protein>
    <submittedName>
        <fullName evidence="2">Uncharacterized protein</fullName>
    </submittedName>
</protein>
<keyword evidence="3" id="KW-1185">Reference proteome</keyword>
<accession>A0AAD2D7P5</accession>
<comment type="caution">
    <text evidence="2">The sequence shown here is derived from an EMBL/GenBank/DDBJ whole genome shotgun (WGS) entry which is preliminary data.</text>
</comment>
<reference evidence="2" key="1">
    <citation type="submission" date="2023-07" db="EMBL/GenBank/DDBJ databases">
        <authorList>
            <consortium name="AG Swart"/>
            <person name="Singh M."/>
            <person name="Singh A."/>
            <person name="Seah K."/>
            <person name="Emmerich C."/>
        </authorList>
    </citation>
    <scope>NUCLEOTIDE SEQUENCE</scope>
    <source>
        <strain evidence="2">DP1</strain>
    </source>
</reference>
<dbReference type="AlphaFoldDB" id="A0AAD2D7P5"/>
<evidence type="ECO:0000313" key="2">
    <source>
        <dbReference type="EMBL" id="CAI2384349.1"/>
    </source>
</evidence>
<dbReference type="EMBL" id="CAMPGE010026677">
    <property type="protein sequence ID" value="CAI2384349.1"/>
    <property type="molecule type" value="Genomic_DNA"/>
</dbReference>
<feature type="region of interest" description="Disordered" evidence="1">
    <location>
        <begin position="1"/>
        <end position="38"/>
    </location>
</feature>
<organism evidence="2 3">
    <name type="scientific">Euplotes crassus</name>
    <dbReference type="NCBI Taxonomy" id="5936"/>
    <lineage>
        <taxon>Eukaryota</taxon>
        <taxon>Sar</taxon>
        <taxon>Alveolata</taxon>
        <taxon>Ciliophora</taxon>
        <taxon>Intramacronucleata</taxon>
        <taxon>Spirotrichea</taxon>
        <taxon>Hypotrichia</taxon>
        <taxon>Euplotida</taxon>
        <taxon>Euplotidae</taxon>
        <taxon>Moneuplotes</taxon>
    </lineage>
</organism>
<dbReference type="Proteomes" id="UP001295684">
    <property type="component" value="Unassembled WGS sequence"/>
</dbReference>
<evidence type="ECO:0000313" key="3">
    <source>
        <dbReference type="Proteomes" id="UP001295684"/>
    </source>
</evidence>
<name>A0AAD2D7P5_EUPCR</name>
<sequence>MLPRSDILDFDDETNDDTITNRASIRRSRGSKSSKQEEHIRSEMKHLLCKGFELNLVVLSYVGSRIATELCKKAYLQFFES</sequence>
<evidence type="ECO:0000256" key="1">
    <source>
        <dbReference type="SAM" id="MobiDB-lite"/>
    </source>
</evidence>
<gene>
    <name evidence="2" type="ORF">ECRASSUSDP1_LOCUS25874</name>
</gene>